<dbReference type="InterPro" id="IPR042178">
    <property type="entry name" value="Serpin_sf_1"/>
</dbReference>
<proteinExistence type="predicted"/>
<dbReference type="InterPro" id="IPR000215">
    <property type="entry name" value="Serpin_fam"/>
</dbReference>
<accession>A0A0F9IRN1</accession>
<dbReference type="Pfam" id="PF00079">
    <property type="entry name" value="Serpin"/>
    <property type="match status" value="1"/>
</dbReference>
<gene>
    <name evidence="2" type="ORF">LCGC14_1624310</name>
</gene>
<dbReference type="InterPro" id="IPR023796">
    <property type="entry name" value="Serpin_dom"/>
</dbReference>
<dbReference type="GO" id="GO:0005615">
    <property type="term" value="C:extracellular space"/>
    <property type="evidence" value="ECO:0007669"/>
    <property type="project" value="InterPro"/>
</dbReference>
<dbReference type="FunFam" id="3.30.497.10:FF:000001">
    <property type="entry name" value="Serine protease inhibitor"/>
    <property type="match status" value="1"/>
</dbReference>
<evidence type="ECO:0000313" key="2">
    <source>
        <dbReference type="EMBL" id="KKM22539.1"/>
    </source>
</evidence>
<protein>
    <recommendedName>
        <fullName evidence="1">Serpin domain-containing protein</fullName>
    </recommendedName>
</protein>
<dbReference type="Gene3D" id="3.30.497.10">
    <property type="entry name" value="Antithrombin, subunit I, domain 2"/>
    <property type="match status" value="1"/>
</dbReference>
<dbReference type="EMBL" id="LAZR01013313">
    <property type="protein sequence ID" value="KKM22539.1"/>
    <property type="molecule type" value="Genomic_DNA"/>
</dbReference>
<sequence length="221" mass="25123">MRDRPKAIALSVVPIVLFCPLVFAGKPTNERILVQDNSAFAMDLYQKLCASDGNIFFSPYSISTALAMTYGGARGNTEKEMAKTLRFSLDQENLHFAFAQVESRLNKLQKAGNIKLSVANALWPQQDYKFLDEYLFLAKKHYGVTITPLDYKRAREAARSMINKWVEDKTQSKIKDLIQPGILNALTRLVLVNAIYFKGNWESQFKADKTKDAPRNLFKCQ</sequence>
<dbReference type="InterPro" id="IPR036186">
    <property type="entry name" value="Serpin_sf"/>
</dbReference>
<dbReference type="PANTHER" id="PTHR11461:SF211">
    <property type="entry name" value="GH10112P-RELATED"/>
    <property type="match status" value="1"/>
</dbReference>
<dbReference type="GO" id="GO:0004867">
    <property type="term" value="F:serine-type endopeptidase inhibitor activity"/>
    <property type="evidence" value="ECO:0007669"/>
    <property type="project" value="InterPro"/>
</dbReference>
<reference evidence="2" key="1">
    <citation type="journal article" date="2015" name="Nature">
        <title>Complex archaea that bridge the gap between prokaryotes and eukaryotes.</title>
        <authorList>
            <person name="Spang A."/>
            <person name="Saw J.H."/>
            <person name="Jorgensen S.L."/>
            <person name="Zaremba-Niedzwiedzka K."/>
            <person name="Martijn J."/>
            <person name="Lind A.E."/>
            <person name="van Eijk R."/>
            <person name="Schleper C."/>
            <person name="Guy L."/>
            <person name="Ettema T.J."/>
        </authorList>
    </citation>
    <scope>NUCLEOTIDE SEQUENCE</scope>
</reference>
<organism evidence="2">
    <name type="scientific">marine sediment metagenome</name>
    <dbReference type="NCBI Taxonomy" id="412755"/>
    <lineage>
        <taxon>unclassified sequences</taxon>
        <taxon>metagenomes</taxon>
        <taxon>ecological metagenomes</taxon>
    </lineage>
</organism>
<dbReference type="SMART" id="SM00093">
    <property type="entry name" value="SERPIN"/>
    <property type="match status" value="1"/>
</dbReference>
<comment type="caution">
    <text evidence="2">The sequence shown here is derived from an EMBL/GenBank/DDBJ whole genome shotgun (WGS) entry which is preliminary data.</text>
</comment>
<name>A0A0F9IRN1_9ZZZZ</name>
<dbReference type="SUPFAM" id="SSF56574">
    <property type="entry name" value="Serpins"/>
    <property type="match status" value="1"/>
</dbReference>
<dbReference type="PANTHER" id="PTHR11461">
    <property type="entry name" value="SERINE PROTEASE INHIBITOR, SERPIN"/>
    <property type="match status" value="1"/>
</dbReference>
<feature type="domain" description="Serpin" evidence="1">
    <location>
        <begin position="42"/>
        <end position="221"/>
    </location>
</feature>
<evidence type="ECO:0000259" key="1">
    <source>
        <dbReference type="SMART" id="SM00093"/>
    </source>
</evidence>
<dbReference type="AlphaFoldDB" id="A0A0F9IRN1"/>